<dbReference type="Gene3D" id="2.60.120.260">
    <property type="entry name" value="Galactose-binding domain-like"/>
    <property type="match status" value="1"/>
</dbReference>
<name>A0A1H0YMS1_9ACTN</name>
<dbReference type="RefSeq" id="WP_092520823.1">
    <property type="nucleotide sequence ID" value="NZ_FNKO01000001.1"/>
</dbReference>
<accession>A0A1H0YMS1</accession>
<evidence type="ECO:0000313" key="2">
    <source>
        <dbReference type="Proteomes" id="UP000199301"/>
    </source>
</evidence>
<dbReference type="OrthoDB" id="9761519at2"/>
<protein>
    <submittedName>
        <fullName evidence="1">TAT (Twin-arginine translocation) pathway signal sequence</fullName>
    </submittedName>
</protein>
<gene>
    <name evidence="1" type="ORF">SAMN04489718_0562</name>
</gene>
<dbReference type="InterPro" id="IPR053161">
    <property type="entry name" value="Ulvan_degrading_GH"/>
</dbReference>
<organism evidence="1 2">
    <name type="scientific">Actinopolyspora saharensis</name>
    <dbReference type="NCBI Taxonomy" id="995062"/>
    <lineage>
        <taxon>Bacteria</taxon>
        <taxon>Bacillati</taxon>
        <taxon>Actinomycetota</taxon>
        <taxon>Actinomycetes</taxon>
        <taxon>Actinopolysporales</taxon>
        <taxon>Actinopolysporaceae</taxon>
        <taxon>Actinopolyspora</taxon>
    </lineage>
</organism>
<dbReference type="SUPFAM" id="SSF49785">
    <property type="entry name" value="Galactose-binding domain-like"/>
    <property type="match status" value="1"/>
</dbReference>
<dbReference type="PROSITE" id="PS51318">
    <property type="entry name" value="TAT"/>
    <property type="match status" value="1"/>
</dbReference>
<dbReference type="STRING" id="995062.SAMN04489718_0562"/>
<reference evidence="2" key="1">
    <citation type="submission" date="2016-10" db="EMBL/GenBank/DDBJ databases">
        <authorList>
            <person name="Varghese N."/>
            <person name="Submissions S."/>
        </authorList>
    </citation>
    <scope>NUCLEOTIDE SEQUENCE [LARGE SCALE GENOMIC DNA]</scope>
    <source>
        <strain evidence="2">DSM 45459</strain>
    </source>
</reference>
<dbReference type="AlphaFoldDB" id="A0A1H0YMS1"/>
<keyword evidence="2" id="KW-1185">Reference proteome</keyword>
<dbReference type="Proteomes" id="UP000199301">
    <property type="component" value="Unassembled WGS sequence"/>
</dbReference>
<dbReference type="EMBL" id="FNKO01000001">
    <property type="protein sequence ID" value="SDQ16428.1"/>
    <property type="molecule type" value="Genomic_DNA"/>
</dbReference>
<dbReference type="PANTHER" id="PTHR36848:SF2">
    <property type="entry name" value="SECRETED PROTEIN"/>
    <property type="match status" value="1"/>
</dbReference>
<dbReference type="InterPro" id="IPR008979">
    <property type="entry name" value="Galactose-bd-like_sf"/>
</dbReference>
<proteinExistence type="predicted"/>
<dbReference type="PANTHER" id="PTHR36848">
    <property type="entry name" value="DNA-BINDING PROTEIN (PUTATIVE SECRETED PROTEIN)-RELATED"/>
    <property type="match status" value="1"/>
</dbReference>
<dbReference type="Pfam" id="PF17132">
    <property type="entry name" value="Glyco_hydro_106"/>
    <property type="match status" value="1"/>
</dbReference>
<dbReference type="InterPro" id="IPR006311">
    <property type="entry name" value="TAT_signal"/>
</dbReference>
<evidence type="ECO:0000313" key="1">
    <source>
        <dbReference type="EMBL" id="SDQ16428.1"/>
    </source>
</evidence>
<sequence>MTDVSRRSFLAATAGAGAAAALPWGFAGAGQAAAARGASAGEFAEAFAAPARSVQGRFRWWWPHGLVDPAEIAREVDEIADAGFGGVEIADVHHSAAEPLDPAEHGWGTGPWVAAVEAALGRAAERDVTVDITVGPSWPAALPTVTPRSTAAATELAHGLVRVDGGSYEGEVPGPAVAAASGVTEHRLHTVQAARLADGAAAEQPYRLDQASVTDLTASVRDGRIGFTAPEAGSWLIIATWLRGSGQRPEGGPHTEPVSYVVDHFSAAGTQAVIDFWEGRILTPRMRELLRRTGGAMFEDSLELETEASLWTPDLLEEFRRRRGYDLLPYLPVVLRMHEDRVFSYDEATDRRVADDLNAVRSELYLEHHLRPLQEWLHGLGLELRIQPYGLETDAVTSAAVVDTPEGESLGFNNLDDFRSLAGGRDMGGNEKLSSEAAAVYGGSYSTTWDHVVRTVSREYTAGVNQAVLHGFSYAEAPGARWPGFAAFTPYDGGVGYSESWGPRHPIWRHAPDVAGFLARSQLVLQTGRSRVDVAFLRQKGYAGTGFGAAWFTPEGVPRGWTHQFLSPGLLELAAARVEGGRLAPDGPGYKLLVFEGDAFNGKVETMPLATARRLLEFARGGLPILAVGAWDAPTVPGVAAPGENEELAEVMARLLAQPSVHRVDSRAGIADGVAALGLRPDVRYAASSPLLHARRRGEDAEYYYFVNGSDEETVDHDVTFATTVQPVIPYRLDLWTGGIERAVVHESDGGLVRLRVRLDPGAATVIVLARPNWRGDGVAAGGGVLSTEADAVVERDGRVVVRAAASGTYRSTLSNGRTVATRIAAVPEELPLTDWTVTVEDWRPGASPTETEVRRHDRKLDAPVPWTELPGLADVSGVGRYSATVHLGPAWTGGHGAYLHLGEVADTFRVVVNGTALPPADQQAGVVDVGGFLRQGPNTIEIETVSTLINRMRVFRPEVYGAVGRARYGLAGPVRLVPYGQARLK</sequence>